<dbReference type="Proteomes" id="UP001652625">
    <property type="component" value="Chromosome 14"/>
</dbReference>
<keyword evidence="2" id="KW-1185">Reference proteome</keyword>
<proteinExistence type="predicted"/>
<dbReference type="RefSeq" id="XP_065674146.1">
    <property type="nucleotide sequence ID" value="XM_065818074.1"/>
</dbReference>
<dbReference type="Pfam" id="PF14214">
    <property type="entry name" value="Helitron_like_N"/>
    <property type="match status" value="1"/>
</dbReference>
<evidence type="ECO:0000313" key="3">
    <source>
        <dbReference type="RefSeq" id="XP_065674146.1"/>
    </source>
</evidence>
<evidence type="ECO:0000259" key="1">
    <source>
        <dbReference type="Pfam" id="PF14214"/>
    </source>
</evidence>
<organism evidence="2 3">
    <name type="scientific">Hydra vulgaris</name>
    <name type="common">Hydra</name>
    <name type="synonym">Hydra attenuata</name>
    <dbReference type="NCBI Taxonomy" id="6087"/>
    <lineage>
        <taxon>Eukaryota</taxon>
        <taxon>Metazoa</taxon>
        <taxon>Cnidaria</taxon>
        <taxon>Hydrozoa</taxon>
        <taxon>Hydroidolina</taxon>
        <taxon>Anthoathecata</taxon>
        <taxon>Aplanulata</taxon>
        <taxon>Hydridae</taxon>
        <taxon>Hydra</taxon>
    </lineage>
</organism>
<protein>
    <submittedName>
        <fullName evidence="3">Uncharacterized protein LOC136091089</fullName>
    </submittedName>
</protein>
<evidence type="ECO:0000313" key="2">
    <source>
        <dbReference type="Proteomes" id="UP001652625"/>
    </source>
</evidence>
<feature type="domain" description="Helitron helicase-like" evidence="1">
    <location>
        <begin position="130"/>
        <end position="288"/>
    </location>
</feature>
<dbReference type="GeneID" id="136091089"/>
<dbReference type="PANTHER" id="PTHR45786:SF74">
    <property type="entry name" value="ATP-DEPENDENT DNA HELICASE"/>
    <property type="match status" value="1"/>
</dbReference>
<gene>
    <name evidence="3" type="primary">LOC136091089</name>
</gene>
<dbReference type="InterPro" id="IPR025476">
    <property type="entry name" value="Helitron_helicase-like"/>
</dbReference>
<name>A0ABM4DI41_HYDVU</name>
<reference evidence="3" key="1">
    <citation type="submission" date="2025-08" db="UniProtKB">
        <authorList>
            <consortium name="RefSeq"/>
        </authorList>
    </citation>
    <scope>IDENTIFICATION</scope>
</reference>
<sequence>MQQRGNDLCLRDLMFQLQTIITERSPFALAFKNMAEVEDEKIRQAAIESHQASVVEMSLLEGVIFVGENGAPPTSREVVIYPRGHPMSANFDPMIYPLFFPRGDAGWHNQLVHNPERATLVRNYVTLSQFYNYRLSFRQYFCSLFYGKKLFQQYAVDAYVKIEGQCLAFITNNQNKLRSEQYDALHEHVNNIANERNIRPGRVVILPSSYVGSPRALKENFEDAMTIFKKYGKPDLFITFTCNPKWRETTESLYPGQTENDRPDLVTRLFKLKLNNLLNDIFKHGVLEIPDPVVNRELYDIIKTCKIHGPCGILNPNSPCIKDGVCSKNYPKELNANTVAVYNGYPQYRRRDDGLAINIKGNNVDNLDNVNHNEVNTFLDCRYVSAPEALWRLFEYPTSHMSHTIIRLKVHLPENQIVYFREGEEQVALDRAAQRDTHLTAWLDKEVEIRLLLLQAKGATSWADLRTGLLQDETEWQNTLSEAVLTRMSKQIRQLFSVILTFCKPDDPLQLWNTNKAFMMEDFIHRQVPFILAEQATLRQIEKIIYHSGKTLSDYNLPVIDEFIDFNLENLNDNV</sequence>
<dbReference type="PANTHER" id="PTHR45786">
    <property type="entry name" value="DNA BINDING PROTEIN-LIKE"/>
    <property type="match status" value="1"/>
</dbReference>
<accession>A0ABM4DI41</accession>